<organism evidence="2 3">
    <name type="scientific">Cystoisospora suis</name>
    <dbReference type="NCBI Taxonomy" id="483139"/>
    <lineage>
        <taxon>Eukaryota</taxon>
        <taxon>Sar</taxon>
        <taxon>Alveolata</taxon>
        <taxon>Apicomplexa</taxon>
        <taxon>Conoidasida</taxon>
        <taxon>Coccidia</taxon>
        <taxon>Eucoccidiorida</taxon>
        <taxon>Eimeriorina</taxon>
        <taxon>Sarcocystidae</taxon>
        <taxon>Cystoisospora</taxon>
    </lineage>
</organism>
<dbReference type="EMBL" id="MIGC01004018">
    <property type="protein sequence ID" value="PHJ18612.1"/>
    <property type="molecule type" value="Genomic_DNA"/>
</dbReference>
<feature type="compositionally biased region" description="Low complexity" evidence="1">
    <location>
        <begin position="21"/>
        <end position="31"/>
    </location>
</feature>
<evidence type="ECO:0000313" key="3">
    <source>
        <dbReference type="Proteomes" id="UP000221165"/>
    </source>
</evidence>
<evidence type="ECO:0000313" key="2">
    <source>
        <dbReference type="EMBL" id="PHJ18612.1"/>
    </source>
</evidence>
<keyword evidence="3" id="KW-1185">Reference proteome</keyword>
<dbReference type="VEuPathDB" id="ToxoDB:CSUI_007562"/>
<feature type="region of interest" description="Disordered" evidence="1">
    <location>
        <begin position="1"/>
        <end position="46"/>
    </location>
</feature>
<accession>A0A2C6KQ65</accession>
<proteinExistence type="predicted"/>
<dbReference type="AlphaFoldDB" id="A0A2C6KQ65"/>
<dbReference type="GeneID" id="94430918"/>
<reference evidence="2 3" key="1">
    <citation type="journal article" date="2017" name="Int. J. Parasitol.">
        <title>The genome of the protozoan parasite Cystoisospora suis and a reverse vaccinology approach to identify vaccine candidates.</title>
        <authorList>
            <person name="Palmieri N."/>
            <person name="Shrestha A."/>
            <person name="Ruttkowski B."/>
            <person name="Beck T."/>
            <person name="Vogl C."/>
            <person name="Tomley F."/>
            <person name="Blake D.P."/>
            <person name="Joachim A."/>
        </authorList>
    </citation>
    <scope>NUCLEOTIDE SEQUENCE [LARGE SCALE GENOMIC DNA]</scope>
    <source>
        <strain evidence="2 3">Wien I</strain>
    </source>
</reference>
<protein>
    <submittedName>
        <fullName evidence="2">Uncharacterized protein</fullName>
    </submittedName>
</protein>
<evidence type="ECO:0000256" key="1">
    <source>
        <dbReference type="SAM" id="MobiDB-lite"/>
    </source>
</evidence>
<gene>
    <name evidence="2" type="ORF">CSUI_007562</name>
</gene>
<comment type="caution">
    <text evidence="2">The sequence shown here is derived from an EMBL/GenBank/DDBJ whole genome shotgun (WGS) entry which is preliminary data.</text>
</comment>
<name>A0A2C6KQ65_9APIC</name>
<dbReference type="RefSeq" id="XP_067920318.1">
    <property type="nucleotide sequence ID" value="XM_068067707.1"/>
</dbReference>
<dbReference type="Proteomes" id="UP000221165">
    <property type="component" value="Unassembled WGS sequence"/>
</dbReference>
<sequence length="936" mass="102574">MVSFSQRDTADNPALGERVPSRCSSPAPSARNEPGPEPKVSSSDGKTGTGICMAVRGLSTPSFPSSYTTLSSPSGVSCSAPGTLHHPQPDQASLLELMEPRCLFHLFSFFDVSELPVFFFSRHFKQMASHAFGVRQCVSLTLQSRWRWRSKDLALFFTLCKDGGVRLPPESMRLAKTSFGYRVGVGSWAYLFGQGAFLRYISIEASAHPMYSLEEQYSLLGTHSSTLEELRVCSCRRVVNDLADSFLSNSGGMPPWQDSMATPQASDGEMLRELEAAGQVISGDDHNSSSSGRASAGVDVNAASYSYRSQRFPRLRVLSIVGEVLIPYTRLLSSCLEAEAGEGSGPAFPKLETLVLYNPQLGQGDTLELESRIVPLLTRVLPTVRSFVFIGWKCRTGVRALLRLLFVPGPENGALERVRLGCYSAPAITTTRWFELVADHAASLADQAEWNHELELGHGSLVDDQEVAVSSSASPGERRVFMTSGHVSGRSTGRIDVFPDESVQGGREGTVEEACTRARLKAGLERGGISLHCGTNANFRFVVAAVAQLRRLTGNEVVFAVEGYFFISFDDFDLQSVSQLLPTIDIVFLFPSLGREEISTLEDRGRPLHNREGRTRRDDAGVSDVHLVTVPRAEGPGSAMHARSTAMSEGTQRKTALLENACVDKERKPGGGVHVFRRARLLRLHLRDSGGHNVRQATGSQLSASVRHLFVYAPAYQDEVLSWSQSQEPSLLSGRYGSALPTVGLFDEQLGEARHDWPLIVYSRVIPFLSEVEAFVLEAPSGTAGFDFYRRLVPAICALPHLRTKFVGVELTPQKSMQQTSNFSMLLRSLPGGVRPPLRLLRLSFEGVDVDPGLLSTLRTSLAELLGVYVHIGLVEVEQKGPAPGHCRIPPPMSDRGRQGLDELLCPVGFRFGKVVEDEVTLDRVISYSRRRRSRN</sequence>